<dbReference type="InterPro" id="IPR024910">
    <property type="entry name" value="Enoyl-CoA_Rdtase_cat_dom"/>
</dbReference>
<feature type="binding site" evidence="9">
    <location>
        <begin position="272"/>
        <end position="274"/>
    </location>
    <ligand>
        <name>NAD(+)</name>
        <dbReference type="ChEBI" id="CHEBI:57540"/>
    </ligand>
</feature>
<evidence type="ECO:0000313" key="14">
    <source>
        <dbReference type="Proteomes" id="UP000564806"/>
    </source>
</evidence>
<evidence type="ECO:0000259" key="12">
    <source>
        <dbReference type="Pfam" id="PF12242"/>
    </source>
</evidence>
<feature type="active site" description="Proton donor" evidence="9">
    <location>
        <position position="234"/>
    </location>
</feature>
<keyword evidence="6 9" id="KW-0443">Lipid metabolism</keyword>
<comment type="caution">
    <text evidence="13">The sequence shown here is derived from an EMBL/GenBank/DDBJ whole genome shotgun (WGS) entry which is preliminary data.</text>
</comment>
<dbReference type="GO" id="GO:0006633">
    <property type="term" value="P:fatty acid biosynthetic process"/>
    <property type="evidence" value="ECO:0007669"/>
    <property type="project" value="UniProtKB-UniRule"/>
</dbReference>
<dbReference type="EC" id="1.3.1.44" evidence="9"/>
<dbReference type="UniPathway" id="UPA00094"/>
<dbReference type="InterPro" id="IPR024906">
    <property type="entry name" value="Eno_Rdtase_FAD-bd_dom"/>
</dbReference>
<feature type="binding site" evidence="9">
    <location>
        <position position="243"/>
    </location>
    <ligand>
        <name>NAD(+)</name>
        <dbReference type="ChEBI" id="CHEBI:57540"/>
    </ligand>
</feature>
<feature type="domain" description="Enoyl reductase FAD binding" evidence="10">
    <location>
        <begin position="323"/>
        <end position="385"/>
    </location>
</feature>
<comment type="catalytic activity">
    <reaction evidence="8 9">
        <text>a 2,3-saturated acyl-CoA + NAD(+) = a (2E)-enoyl-CoA + NADH + H(+)</text>
        <dbReference type="Rhea" id="RHEA:18177"/>
        <dbReference type="ChEBI" id="CHEBI:15378"/>
        <dbReference type="ChEBI" id="CHEBI:57540"/>
        <dbReference type="ChEBI" id="CHEBI:57945"/>
        <dbReference type="ChEBI" id="CHEBI:58856"/>
        <dbReference type="ChEBI" id="CHEBI:65111"/>
        <dbReference type="EC" id="1.3.1.44"/>
    </reaction>
</comment>
<dbReference type="PANTHER" id="PTHR37480:SF1">
    <property type="entry name" value="ENOYL-[ACYL-CARRIER-PROTEIN] REDUCTASE [NADH]"/>
    <property type="match status" value="1"/>
</dbReference>
<evidence type="ECO:0000256" key="9">
    <source>
        <dbReference type="HAMAP-Rule" id="MF_01838"/>
    </source>
</evidence>
<comment type="function">
    <text evidence="9">Involved in the fatty acid synthesis (FAS II). Catalyzes the reduction of a carbon-carbon double bond in an enoyl moiety that is covalently linked to a coenzyme A (CoA).</text>
</comment>
<dbReference type="Pfam" id="PF12242">
    <property type="entry name" value="Eno-Rase_NADH_b"/>
    <property type="match status" value="1"/>
</dbReference>
<dbReference type="Pfam" id="PF12241">
    <property type="entry name" value="Enoyl_reductase"/>
    <property type="match status" value="1"/>
</dbReference>
<dbReference type="HAMAP" id="MF_01838">
    <property type="entry name" value="FabV_reductase"/>
    <property type="match status" value="1"/>
</dbReference>
<comment type="caution">
    <text evidence="9">Lacks conserved residue(s) required for the propagation of feature annotation.</text>
</comment>
<dbReference type="AlphaFoldDB" id="A0A850EXF0"/>
<feature type="domain" description="Trans-2-enoyl-CoA reductase-like NAD(P)H binding" evidence="12">
    <location>
        <begin position="2"/>
        <end position="77"/>
    </location>
</feature>
<keyword evidence="4 9" id="KW-0560">Oxidoreductase</keyword>
<evidence type="ECO:0000313" key="13">
    <source>
        <dbReference type="EMBL" id="NUU64319.1"/>
    </source>
</evidence>
<feature type="binding site" evidence="9">
    <location>
        <position position="224"/>
    </location>
    <ligand>
        <name>substrate</name>
    </ligand>
</feature>
<comment type="similarity">
    <text evidence="9">Belongs to the TER reductase family.</text>
</comment>
<dbReference type="NCBIfam" id="NF043048">
    <property type="entry name" value="EnoyACPredFabV"/>
    <property type="match status" value="1"/>
</dbReference>
<keyword evidence="7 9" id="KW-0275">Fatty acid biosynthesis</keyword>
<dbReference type="SUPFAM" id="SSF51735">
    <property type="entry name" value="NAD(P)-binding Rossmann-fold domains"/>
    <property type="match status" value="1"/>
</dbReference>
<dbReference type="Proteomes" id="UP000564806">
    <property type="component" value="Unassembled WGS sequence"/>
</dbReference>
<evidence type="ECO:0000259" key="10">
    <source>
        <dbReference type="Pfam" id="PF07055"/>
    </source>
</evidence>
<evidence type="ECO:0000256" key="5">
    <source>
        <dbReference type="ARBA" id="ARBA00023027"/>
    </source>
</evidence>
<feature type="binding site" evidence="9">
    <location>
        <begin position="138"/>
        <end position="139"/>
    </location>
    <ligand>
        <name>NAD(+)</name>
        <dbReference type="ChEBI" id="CHEBI:57540"/>
    </ligand>
</feature>
<evidence type="ECO:0000256" key="4">
    <source>
        <dbReference type="ARBA" id="ARBA00023002"/>
    </source>
</evidence>
<evidence type="ECO:0000256" key="2">
    <source>
        <dbReference type="ARBA" id="ARBA00022516"/>
    </source>
</evidence>
<proteinExistence type="inferred from homology"/>
<evidence type="ECO:0000256" key="8">
    <source>
        <dbReference type="ARBA" id="ARBA00048302"/>
    </source>
</evidence>
<keyword evidence="2 9" id="KW-0444">Lipid biosynthesis</keyword>
<keyword evidence="14" id="KW-1185">Reference proteome</keyword>
<evidence type="ECO:0000259" key="11">
    <source>
        <dbReference type="Pfam" id="PF12241"/>
    </source>
</evidence>
<dbReference type="PANTHER" id="PTHR37480">
    <property type="entry name" value="ENOYL-[ACYL-CARRIER-PROTEIN] REDUCTASE [NADH]"/>
    <property type="match status" value="1"/>
</dbReference>
<dbReference type="RefSeq" id="WP_175374642.1">
    <property type="nucleotide sequence ID" value="NZ_JABWCS010000221.1"/>
</dbReference>
<reference evidence="13" key="1">
    <citation type="submission" date="2020-06" db="EMBL/GenBank/DDBJ databases">
        <title>Paenibacillus sp. nov., isolated from soil.</title>
        <authorList>
            <person name="Seo Y.L."/>
        </authorList>
    </citation>
    <scope>NUCLEOTIDE SEQUENCE [LARGE SCALE GENOMIC DNA]</scope>
    <source>
        <strain evidence="13">JW14</strain>
    </source>
</reference>
<keyword evidence="5 9" id="KW-0520">NAD</keyword>
<dbReference type="InterPro" id="IPR050048">
    <property type="entry name" value="FabV-like_NADH_b"/>
</dbReference>
<organism evidence="13 14">
    <name type="scientific">Paenibacillus agri</name>
    <dbReference type="NCBI Taxonomy" id="2744309"/>
    <lineage>
        <taxon>Bacteria</taxon>
        <taxon>Bacillati</taxon>
        <taxon>Bacillota</taxon>
        <taxon>Bacilli</taxon>
        <taxon>Bacillales</taxon>
        <taxon>Paenibacillaceae</taxon>
        <taxon>Paenibacillus</taxon>
    </lineage>
</organism>
<accession>A0A850EXF0</accession>
<dbReference type="Gene3D" id="3.40.50.720">
    <property type="entry name" value="NAD(P)-binding Rossmann-like Domain"/>
    <property type="match status" value="1"/>
</dbReference>
<evidence type="ECO:0000256" key="1">
    <source>
        <dbReference type="ARBA" id="ARBA00011245"/>
    </source>
</evidence>
<evidence type="ECO:0000256" key="6">
    <source>
        <dbReference type="ARBA" id="ARBA00023098"/>
    </source>
</evidence>
<dbReference type="InterPro" id="IPR010758">
    <property type="entry name" value="Trans-2-enoyl-CoA_reductase"/>
</dbReference>
<feature type="domain" description="Trans-2-enoyl-CoA reductase catalytic" evidence="11">
    <location>
        <begin position="81"/>
        <end position="316"/>
    </location>
</feature>
<comment type="pathway">
    <text evidence="9">Lipid metabolism; fatty acid biosynthesis.</text>
</comment>
<gene>
    <name evidence="9" type="primary">fabV</name>
    <name evidence="13" type="ORF">HPT30_28595</name>
</gene>
<dbReference type="NCBIfam" id="NF010177">
    <property type="entry name" value="PRK13656.1"/>
    <property type="match status" value="1"/>
</dbReference>
<dbReference type="GO" id="GO:0050343">
    <property type="term" value="F:trans-2-enoyl-CoA reductase (NADH) activity"/>
    <property type="evidence" value="ECO:0007669"/>
    <property type="project" value="UniProtKB-UniRule"/>
</dbReference>
<evidence type="ECO:0000256" key="3">
    <source>
        <dbReference type="ARBA" id="ARBA00022832"/>
    </source>
</evidence>
<dbReference type="GO" id="GO:0051287">
    <property type="term" value="F:NAD binding"/>
    <property type="evidence" value="ECO:0007669"/>
    <property type="project" value="UniProtKB-UniRule"/>
</dbReference>
<dbReference type="EMBL" id="JABWCS010000221">
    <property type="protein sequence ID" value="NUU64319.1"/>
    <property type="molecule type" value="Genomic_DNA"/>
</dbReference>
<keyword evidence="3 9" id="KW-0276">Fatty acid metabolism</keyword>
<feature type="binding site" evidence="9">
    <location>
        <begin position="110"/>
        <end position="111"/>
    </location>
    <ligand>
        <name>NAD(+)</name>
        <dbReference type="ChEBI" id="CHEBI:57540"/>
    </ligand>
</feature>
<dbReference type="GO" id="GO:0004318">
    <property type="term" value="F:enoyl-[acyl-carrier-protein] reductase (NADH) activity"/>
    <property type="evidence" value="ECO:0007669"/>
    <property type="project" value="TreeGrafter"/>
</dbReference>
<evidence type="ECO:0000256" key="7">
    <source>
        <dbReference type="ARBA" id="ARBA00023160"/>
    </source>
</evidence>
<dbReference type="InterPro" id="IPR036291">
    <property type="entry name" value="NAD(P)-bd_dom_sf"/>
</dbReference>
<protein>
    <recommendedName>
        <fullName evidence="9">Trans-2-enoyl-CoA reductase [NADH]</fullName>
        <shortName evidence="9">TER</shortName>
        <ecNumber evidence="9">1.3.1.44</ecNumber>
    </recommendedName>
</protein>
<dbReference type="Pfam" id="PF07055">
    <property type="entry name" value="Eno-Rase_FAD_bd"/>
    <property type="match status" value="1"/>
</dbReference>
<sequence length="396" mass="42818">MMIKPRTRGFICTTAHPEGCAAQVAEQVDYITSQPPISGPKKVLVIGASAGYGLASRIAAAFGSQAATIGVYRPSTASDTRTASAGWYNSAAFEQLAAEAGLQSYSITGDAFTDETKARTIELIRSELGQVDLVVYSVATSRRTDPATGITHTSVLKPVGHPYTNKTVNFHTGEVGLVTLDPASEEELDATVTVMGGDDWKLWITALDEAGVLADDAATVAFSYIGPELTRAIYRDGSIGKAKDHLEATAKEMNAQLAPRGGRAYVAVTKGLVTQSSSALPVVPLYISLLYKVMKEQGVHEDCIQQAYRLLSDRLYAPEGTPVDTDGRIRLDDLEMLPAVQETIAKLWDEITTENIYELSDLQGYRREFFQLFGFETEGIDYEAESNPIVSVSNVR</sequence>
<comment type="subunit">
    <text evidence="1 9">Monomer.</text>
</comment>
<name>A0A850EXF0_9BACL</name>